<dbReference type="RefSeq" id="WP_006301039.1">
    <property type="nucleotide sequence ID" value="NZ_CM001022.1"/>
</dbReference>
<dbReference type="EMBL" id="CM001022">
    <property type="protein sequence ID" value="EFQ23836.1"/>
    <property type="molecule type" value="Genomic_DNA"/>
</dbReference>
<reference evidence="3 4" key="1">
    <citation type="journal article" date="2010" name="Stand. Genomic Sci.">
        <title>Non-contiguous finished genome sequence of Aminomonas paucivorans type strain (GLU-3).</title>
        <authorList>
            <person name="Pitluck S."/>
            <person name="Yasawong M."/>
            <person name="Held B."/>
            <person name="Lapidus A."/>
            <person name="Nolan M."/>
            <person name="Copeland A."/>
            <person name="Lucas S."/>
            <person name="Del Rio T.G."/>
            <person name="Tice H."/>
            <person name="Cheng J.F."/>
            <person name="Chertkov O."/>
            <person name="Goodwin L."/>
            <person name="Tapia R."/>
            <person name="Han C."/>
            <person name="Liolios K."/>
            <person name="Ivanova N."/>
            <person name="Mavromatis K."/>
            <person name="Ovchinnikova G."/>
            <person name="Pati A."/>
            <person name="Chen A."/>
            <person name="Palaniappan K."/>
            <person name="Land M."/>
            <person name="Hauser L."/>
            <person name="Chang Y.J."/>
            <person name="Jeffries C.D."/>
            <person name="Pukall R."/>
            <person name="Spring S."/>
            <person name="Rohde M."/>
            <person name="Sikorski J."/>
            <person name="Goker M."/>
            <person name="Woyke T."/>
            <person name="Bristow J."/>
            <person name="Eisen J.A."/>
            <person name="Markowitz V."/>
            <person name="Hugenholtz P."/>
            <person name="Kyrpides N.C."/>
            <person name="Klenk H.P."/>
        </authorList>
    </citation>
    <scope>NUCLEOTIDE SEQUENCE [LARGE SCALE GENOMIC DNA]</scope>
    <source>
        <strain evidence="3 4">DSM 12260</strain>
    </source>
</reference>
<feature type="binding site" evidence="2">
    <location>
        <begin position="66"/>
        <end position="68"/>
    </location>
    <ligand>
        <name>substrate</name>
    </ligand>
</feature>
<dbReference type="GO" id="GO:0000287">
    <property type="term" value="F:magnesium ion binding"/>
    <property type="evidence" value="ECO:0007669"/>
    <property type="project" value="UniProtKB-UniRule"/>
</dbReference>
<dbReference type="Gene3D" id="3.40.1180.10">
    <property type="entry name" value="Decaprenyl diphosphate synthase-like"/>
    <property type="match status" value="1"/>
</dbReference>
<comment type="function">
    <text evidence="2">Catalyzes the condensation of isopentenyl diphosphate (IPP) with allylic pyrophosphates generating different type of terpenoids.</text>
</comment>
<evidence type="ECO:0000313" key="4">
    <source>
        <dbReference type="Proteomes" id="UP000005096"/>
    </source>
</evidence>
<sequence>MMPQEELRLERLPAHVGMVMDGNGRWAKERGLPRVMGHHAGVKAVERVVQAAKDWGIRTLSLYAFSTENWKRPQGEVLGLMGLFRYYLRSKLDRLREERARLRFAGRLEDLPEDIREILRESEEATRDNDAITVVICINYGGRQEVLDAVNRILAQGTPGPVDDQAFRRHLYLPDLPDPDLLIRSSGELRMSNFWLYQGAYSEYYFSSLYWPDFGPEEFEKALRDYAGRERRYGDARAR</sequence>
<comment type="cofactor">
    <cofactor evidence="2">
        <name>Mg(2+)</name>
        <dbReference type="ChEBI" id="CHEBI:18420"/>
    </cofactor>
    <text evidence="2">Binds 2 magnesium ions per subunit.</text>
</comment>
<dbReference type="GO" id="GO:0016094">
    <property type="term" value="P:polyprenol biosynthetic process"/>
    <property type="evidence" value="ECO:0007669"/>
    <property type="project" value="TreeGrafter"/>
</dbReference>
<dbReference type="HOGENOM" id="CLU_038505_1_1_0"/>
<feature type="binding site" evidence="2">
    <location>
        <position position="184"/>
    </location>
    <ligand>
        <name>substrate</name>
    </ligand>
</feature>
<evidence type="ECO:0000313" key="3">
    <source>
        <dbReference type="EMBL" id="EFQ23836.1"/>
    </source>
</evidence>
<dbReference type="Pfam" id="PF01255">
    <property type="entry name" value="Prenyltransf"/>
    <property type="match status" value="1"/>
</dbReference>
<gene>
    <name evidence="3" type="ORF">Apau_1417</name>
</gene>
<dbReference type="eggNOG" id="COG0020">
    <property type="taxonomic scope" value="Bacteria"/>
</dbReference>
<dbReference type="InterPro" id="IPR001441">
    <property type="entry name" value="UPP_synth-like"/>
</dbReference>
<feature type="binding site" evidence="2">
    <location>
        <position position="26"/>
    </location>
    <ligand>
        <name>substrate</name>
    </ligand>
</feature>
<dbReference type="STRING" id="584708.Apau_1417"/>
<evidence type="ECO:0000256" key="2">
    <source>
        <dbReference type="HAMAP-Rule" id="MF_01139"/>
    </source>
</evidence>
<dbReference type="GO" id="GO:0005829">
    <property type="term" value="C:cytosol"/>
    <property type="evidence" value="ECO:0007669"/>
    <property type="project" value="TreeGrafter"/>
</dbReference>
<dbReference type="GO" id="GO:0008834">
    <property type="term" value="F:ditrans,polycis-undecaprenyl-diphosphate synthase [(2E,6E)-farnesyl-diphosphate specific] activity"/>
    <property type="evidence" value="ECO:0007669"/>
    <property type="project" value="TreeGrafter"/>
</dbReference>
<dbReference type="OrthoDB" id="4191603at2"/>
<feature type="binding site" evidence="2">
    <location>
        <begin position="190"/>
        <end position="192"/>
    </location>
    <ligand>
        <name>substrate</name>
    </ligand>
</feature>
<feature type="binding site" evidence="2">
    <location>
        <position position="70"/>
    </location>
    <ligand>
        <name>substrate</name>
    </ligand>
</feature>
<feature type="active site" description="Proton acceptor" evidence="2">
    <location>
        <position position="69"/>
    </location>
</feature>
<proteinExistence type="inferred from homology"/>
<evidence type="ECO:0000256" key="1">
    <source>
        <dbReference type="ARBA" id="ARBA00022679"/>
    </source>
</evidence>
<feature type="binding site" evidence="2">
    <location>
        <begin position="22"/>
        <end position="25"/>
    </location>
    <ligand>
        <name>substrate</name>
    </ligand>
</feature>
<dbReference type="NCBIfam" id="TIGR00055">
    <property type="entry name" value="uppS"/>
    <property type="match status" value="1"/>
</dbReference>
<feature type="binding site" evidence="2">
    <location>
        <position position="72"/>
    </location>
    <ligand>
        <name>substrate</name>
    </ligand>
</feature>
<comment type="similarity">
    <text evidence="2">Belongs to the UPP synthase family.</text>
</comment>
<dbReference type="PANTHER" id="PTHR10291">
    <property type="entry name" value="DEHYDRODOLICHYL DIPHOSPHATE SYNTHASE FAMILY MEMBER"/>
    <property type="match status" value="1"/>
</dbReference>
<keyword evidence="1 2" id="KW-0808">Transferase</keyword>
<feature type="binding site" evidence="2">
    <location>
        <position position="34"/>
    </location>
    <ligand>
        <name>substrate</name>
    </ligand>
</feature>
<keyword evidence="2" id="KW-0479">Metal-binding</keyword>
<accession>E3D057</accession>
<dbReference type="CDD" id="cd00475">
    <property type="entry name" value="Cis_IPPS"/>
    <property type="match status" value="1"/>
</dbReference>
<feature type="binding site" evidence="2">
    <location>
        <position position="38"/>
    </location>
    <ligand>
        <name>substrate</name>
    </ligand>
</feature>
<dbReference type="EC" id="2.5.1.-" evidence="2"/>
<dbReference type="HAMAP" id="MF_01139">
    <property type="entry name" value="ISPT"/>
    <property type="match status" value="1"/>
</dbReference>
<dbReference type="AlphaFoldDB" id="E3D057"/>
<protein>
    <recommendedName>
        <fullName evidence="2">Isoprenyl transferase</fullName>
        <ecNumber evidence="2">2.5.1.-</ecNumber>
    </recommendedName>
</protein>
<keyword evidence="2" id="KW-0460">Magnesium</keyword>
<dbReference type="PANTHER" id="PTHR10291:SF0">
    <property type="entry name" value="DEHYDRODOLICHYL DIPHOSPHATE SYNTHASE 2"/>
    <property type="match status" value="1"/>
</dbReference>
<dbReference type="InterPro" id="IPR036424">
    <property type="entry name" value="UPP_synth-like_sf"/>
</dbReference>
<dbReference type="SUPFAM" id="SSF64005">
    <property type="entry name" value="Undecaprenyl diphosphate synthase"/>
    <property type="match status" value="1"/>
</dbReference>
<name>E3D057_9BACT</name>
<dbReference type="Proteomes" id="UP000005096">
    <property type="component" value="Chromosome"/>
</dbReference>
<feature type="binding site" evidence="2">
    <location>
        <position position="21"/>
    </location>
    <ligand>
        <name>Mg(2+)</name>
        <dbReference type="ChEBI" id="CHEBI:18420"/>
    </ligand>
</feature>
<keyword evidence="4" id="KW-1185">Reference proteome</keyword>
<feature type="active site" evidence="2">
    <location>
        <position position="21"/>
    </location>
</feature>
<comment type="subunit">
    <text evidence="2">Homodimer.</text>
</comment>
<organism evidence="3 4">
    <name type="scientific">Aminomonas paucivorans DSM 12260</name>
    <dbReference type="NCBI Taxonomy" id="584708"/>
    <lineage>
        <taxon>Bacteria</taxon>
        <taxon>Thermotogati</taxon>
        <taxon>Synergistota</taxon>
        <taxon>Synergistia</taxon>
        <taxon>Synergistales</taxon>
        <taxon>Synergistaceae</taxon>
        <taxon>Aminomonas</taxon>
    </lineage>
</organism>
<dbReference type="PaxDb" id="584708-Apau_1417"/>
<feature type="binding site" evidence="2">
    <location>
        <position position="203"/>
    </location>
    <ligand>
        <name>Mg(2+)</name>
        <dbReference type="ChEBI" id="CHEBI:18420"/>
    </ligand>
</feature>